<keyword evidence="2" id="KW-1185">Reference proteome</keyword>
<organism evidence="1 2">
    <name type="scientific">Pseudoalteromonas undina</name>
    <dbReference type="NCBI Taxonomy" id="43660"/>
    <lineage>
        <taxon>Bacteria</taxon>
        <taxon>Pseudomonadati</taxon>
        <taxon>Pseudomonadota</taxon>
        <taxon>Gammaproteobacteria</taxon>
        <taxon>Alteromonadales</taxon>
        <taxon>Pseudoalteromonadaceae</taxon>
        <taxon>Pseudoalteromonas</taxon>
    </lineage>
</organism>
<dbReference type="EMBL" id="JBAKAX010000003">
    <property type="protein sequence ID" value="MEL0603484.1"/>
    <property type="molecule type" value="Genomic_DNA"/>
</dbReference>
<gene>
    <name evidence="1" type="ORF">V6250_04850</name>
</gene>
<name>A0ACC6R1A6_9GAMM</name>
<evidence type="ECO:0000313" key="1">
    <source>
        <dbReference type="EMBL" id="MEL0603484.1"/>
    </source>
</evidence>
<sequence>MVEENTLSQIGFKFGKNGAHSARSMMIEELKELLFARDESATKKDYEDDIINFNILHKPTEKSRSLTFRHLVDLYGMSMDTPLFKIFRQWWELSEDAQSMLALQLAVARDPILRNSASVILPLQLGEHLPRETVEQHLAKDDPNRFSAASLKSFAQNINGTWTQAGYLEGKAKKYRIQPKASYVNLAYALFLAYCHGLTGQRMFDSFWCQMLSQDKEHLYDLAHRASLRGLINFKQVSDIIEVTFPNIELPDLTQPKPEEEKE</sequence>
<evidence type="ECO:0000313" key="2">
    <source>
        <dbReference type="Proteomes" id="UP001374952"/>
    </source>
</evidence>
<dbReference type="Proteomes" id="UP001374952">
    <property type="component" value="Unassembled WGS sequence"/>
</dbReference>
<comment type="caution">
    <text evidence="1">The sequence shown here is derived from an EMBL/GenBank/DDBJ whole genome shotgun (WGS) entry which is preliminary data.</text>
</comment>
<accession>A0ACC6R1A6</accession>
<protein>
    <submittedName>
        <fullName evidence="1">Uncharacterized protein</fullName>
    </submittedName>
</protein>
<proteinExistence type="predicted"/>
<reference evidence="1" key="1">
    <citation type="submission" date="2024-02" db="EMBL/GenBank/DDBJ databases">
        <title>Bacteria isolated from the canopy kelp, Nereocystis luetkeana.</title>
        <authorList>
            <person name="Pfister C.A."/>
            <person name="Younker I.T."/>
            <person name="Light S.H."/>
        </authorList>
    </citation>
    <scope>NUCLEOTIDE SEQUENCE</scope>
    <source>
        <strain evidence="1">TN.2.01</strain>
    </source>
</reference>